<protein>
    <recommendedName>
        <fullName evidence="5">DUF38 domain-containing protein</fullName>
    </recommendedName>
</protein>
<sequence>MESFWQYLSEIFRILVIQKLDFKSRCCLRKCSKSDRNFVDAIPVFLESLTVKLGFNNTARLKFKEADDSENPKFHPSSQIIEDIILIFKNQKSKAQTLKIEGFFRNHDPLTRIFLEELIAEIQENGLKLNTTHLIFWIGSFNNDEIFVELVKMLNPKTLEKISVCHGTSRKGMEILVETEQWRSLKKFSFGEIENVDVNWLLNLERIRFSVGKFLVEDIWILVQNFLNKNYPIQSYVDIYLTENADVNNMLMFLEEQNVIVKNEPISERDANTYIHTQRFTFPNEDKILLLKMNHWKIYGFVGRSSRYN</sequence>
<dbReference type="InterPro" id="IPR002900">
    <property type="entry name" value="DUF38/FTH_CAE_spp"/>
</dbReference>
<dbReference type="PANTHER" id="PTHR23015">
    <property type="entry name" value="UNCHARACTERIZED C.ELEGANS PROTEIN"/>
    <property type="match status" value="1"/>
</dbReference>
<dbReference type="AlphaFoldDB" id="A0AAE9A5S1"/>
<dbReference type="EMBL" id="CP090895">
    <property type="protein sequence ID" value="ULT87778.1"/>
    <property type="molecule type" value="Genomic_DNA"/>
</dbReference>
<feature type="domain" description="F-box" evidence="1">
    <location>
        <begin position="15"/>
        <end position="41"/>
    </location>
</feature>
<evidence type="ECO:0000313" key="3">
    <source>
        <dbReference type="EMBL" id="ULT87778.1"/>
    </source>
</evidence>
<evidence type="ECO:0000313" key="4">
    <source>
        <dbReference type="Proteomes" id="UP000827892"/>
    </source>
</evidence>
<dbReference type="InterPro" id="IPR001810">
    <property type="entry name" value="F-box_dom"/>
</dbReference>
<reference evidence="3 4" key="1">
    <citation type="submission" date="2022-02" db="EMBL/GenBank/DDBJ databases">
        <title>Chromosome-level reference genomes for two strains of Caenorhabditis briggsae: an improved platform for comparative genomics.</title>
        <authorList>
            <person name="Stevens L."/>
            <person name="Andersen E.C."/>
        </authorList>
    </citation>
    <scope>NUCLEOTIDE SEQUENCE [LARGE SCALE GENOMIC DNA]</scope>
    <source>
        <strain evidence="3">QX1410_ONT</strain>
        <tissue evidence="3">Whole-organism</tissue>
    </source>
</reference>
<dbReference type="Pfam" id="PF00646">
    <property type="entry name" value="F-box"/>
    <property type="match status" value="1"/>
</dbReference>
<proteinExistence type="predicted"/>
<dbReference type="InterPro" id="IPR040161">
    <property type="entry name" value="FB224"/>
</dbReference>
<gene>
    <name evidence="3" type="ORF">L3Y34_007149</name>
</gene>
<organism evidence="3 4">
    <name type="scientific">Caenorhabditis briggsae</name>
    <dbReference type="NCBI Taxonomy" id="6238"/>
    <lineage>
        <taxon>Eukaryota</taxon>
        <taxon>Metazoa</taxon>
        <taxon>Ecdysozoa</taxon>
        <taxon>Nematoda</taxon>
        <taxon>Chromadorea</taxon>
        <taxon>Rhabditida</taxon>
        <taxon>Rhabditina</taxon>
        <taxon>Rhabditomorpha</taxon>
        <taxon>Rhabditoidea</taxon>
        <taxon>Rhabditidae</taxon>
        <taxon>Peloderinae</taxon>
        <taxon>Caenorhabditis</taxon>
    </lineage>
</organism>
<accession>A0AAE9A5S1</accession>
<dbReference type="PANTHER" id="PTHR23015:SF4">
    <property type="entry name" value="DUF38 DOMAIN-CONTAINING PROTEIN-RELATED"/>
    <property type="match status" value="1"/>
</dbReference>
<evidence type="ECO:0000259" key="1">
    <source>
        <dbReference type="Pfam" id="PF00646"/>
    </source>
</evidence>
<dbReference type="OMA" id="FDITIAH"/>
<evidence type="ECO:0000259" key="2">
    <source>
        <dbReference type="Pfam" id="PF01827"/>
    </source>
</evidence>
<feature type="domain" description="DUF38" evidence="2">
    <location>
        <begin position="140"/>
        <end position="231"/>
    </location>
</feature>
<dbReference type="Pfam" id="PF01827">
    <property type="entry name" value="FTH"/>
    <property type="match status" value="1"/>
</dbReference>
<dbReference type="Proteomes" id="UP000827892">
    <property type="component" value="Chromosome V"/>
</dbReference>
<name>A0AAE9A5S1_CAEBR</name>
<evidence type="ECO:0008006" key="5">
    <source>
        <dbReference type="Google" id="ProtNLM"/>
    </source>
</evidence>